<evidence type="ECO:0000313" key="7">
    <source>
        <dbReference type="EMBL" id="MFD1940412.1"/>
    </source>
</evidence>
<feature type="region of interest" description="Disordered" evidence="5">
    <location>
        <begin position="1"/>
        <end position="78"/>
    </location>
</feature>
<feature type="compositionally biased region" description="Basic residues" evidence="5">
    <location>
        <begin position="53"/>
        <end position="62"/>
    </location>
</feature>
<dbReference type="Gene3D" id="3.90.1720.10">
    <property type="entry name" value="endopeptidase domain like (from Nostoc punctiforme)"/>
    <property type="match status" value="1"/>
</dbReference>
<dbReference type="InterPro" id="IPR038765">
    <property type="entry name" value="Papain-like_cys_pep_sf"/>
</dbReference>
<keyword evidence="3" id="KW-0378">Hydrolase</keyword>
<comment type="caution">
    <text evidence="7">The sequence shown here is derived from an EMBL/GenBank/DDBJ whole genome shotgun (WGS) entry which is preliminary data.</text>
</comment>
<feature type="domain" description="NlpC/P60" evidence="6">
    <location>
        <begin position="76"/>
        <end position="212"/>
    </location>
</feature>
<dbReference type="Pfam" id="PF00877">
    <property type="entry name" value="NLPC_P60"/>
    <property type="match status" value="1"/>
</dbReference>
<accession>A0ABW4TEE2</accession>
<reference evidence="8" key="1">
    <citation type="journal article" date="2019" name="Int. J. Syst. Evol. Microbiol.">
        <title>The Global Catalogue of Microorganisms (GCM) 10K type strain sequencing project: providing services to taxonomists for standard genome sequencing and annotation.</title>
        <authorList>
            <consortium name="The Broad Institute Genomics Platform"/>
            <consortium name="The Broad Institute Genome Sequencing Center for Infectious Disease"/>
            <person name="Wu L."/>
            <person name="Ma J."/>
        </authorList>
    </citation>
    <scope>NUCLEOTIDE SEQUENCE [LARGE SCALE GENOMIC DNA]</scope>
    <source>
        <strain evidence="8">ICMP 6774ER</strain>
    </source>
</reference>
<comment type="similarity">
    <text evidence="1">Belongs to the peptidase C40 family.</text>
</comment>
<dbReference type="Proteomes" id="UP001597368">
    <property type="component" value="Unassembled WGS sequence"/>
</dbReference>
<keyword evidence="8" id="KW-1185">Reference proteome</keyword>
<evidence type="ECO:0000256" key="2">
    <source>
        <dbReference type="ARBA" id="ARBA00022670"/>
    </source>
</evidence>
<dbReference type="RefSeq" id="WP_379583591.1">
    <property type="nucleotide sequence ID" value="NZ_JBHUFV010000106.1"/>
</dbReference>
<protein>
    <submittedName>
        <fullName evidence="7">NlpC/P60 family protein</fullName>
    </submittedName>
</protein>
<dbReference type="PANTHER" id="PTHR47359:SF3">
    <property type="entry name" value="NLP_P60 DOMAIN-CONTAINING PROTEIN-RELATED"/>
    <property type="match status" value="1"/>
</dbReference>
<dbReference type="SUPFAM" id="SSF54001">
    <property type="entry name" value="Cysteine proteinases"/>
    <property type="match status" value="1"/>
</dbReference>
<gene>
    <name evidence="7" type="ORF">ACFSKW_54040</name>
</gene>
<evidence type="ECO:0000256" key="4">
    <source>
        <dbReference type="ARBA" id="ARBA00022807"/>
    </source>
</evidence>
<dbReference type="InterPro" id="IPR000064">
    <property type="entry name" value="NLP_P60_dom"/>
</dbReference>
<evidence type="ECO:0000313" key="8">
    <source>
        <dbReference type="Proteomes" id="UP001597368"/>
    </source>
</evidence>
<keyword evidence="4" id="KW-0788">Thiol protease</keyword>
<evidence type="ECO:0000259" key="6">
    <source>
        <dbReference type="PROSITE" id="PS51935"/>
    </source>
</evidence>
<name>A0ABW4TEE2_9ACTN</name>
<evidence type="ECO:0000256" key="3">
    <source>
        <dbReference type="ARBA" id="ARBA00022801"/>
    </source>
</evidence>
<keyword evidence="2" id="KW-0645">Protease</keyword>
<dbReference type="EMBL" id="JBHUFV010000106">
    <property type="protein sequence ID" value="MFD1940412.1"/>
    <property type="molecule type" value="Genomic_DNA"/>
</dbReference>
<proteinExistence type="inferred from homology"/>
<sequence length="212" mass="22508">MIAVRVTPADVDPARVTTPPLGGMPRVVTPGSTKPRVGLPRVARRPVSPPRVRPPKVAKPRRTPGTGRPRPRRVTRAKGDTAAIAAIARLGTPFSWGGGTPAGPSRGIGRGAGTVGFDCSGLTLYAWSRAGVKLGHYTGTQFRQGRRIRLTDLRRGDLVFFGGGGGDPTHVGLYLGDGIMIHAPKTGDVVKKTDFLDSAYYRPRYRGAVRPG</sequence>
<organism evidence="7 8">
    <name type="scientific">Nonomuraea mangrovi</name>
    <dbReference type="NCBI Taxonomy" id="2316207"/>
    <lineage>
        <taxon>Bacteria</taxon>
        <taxon>Bacillati</taxon>
        <taxon>Actinomycetota</taxon>
        <taxon>Actinomycetes</taxon>
        <taxon>Streptosporangiales</taxon>
        <taxon>Streptosporangiaceae</taxon>
        <taxon>Nonomuraea</taxon>
    </lineage>
</organism>
<evidence type="ECO:0000256" key="5">
    <source>
        <dbReference type="SAM" id="MobiDB-lite"/>
    </source>
</evidence>
<dbReference type="PROSITE" id="PS51935">
    <property type="entry name" value="NLPC_P60"/>
    <property type="match status" value="1"/>
</dbReference>
<evidence type="ECO:0000256" key="1">
    <source>
        <dbReference type="ARBA" id="ARBA00007074"/>
    </source>
</evidence>
<dbReference type="PANTHER" id="PTHR47359">
    <property type="entry name" value="PEPTIDOGLYCAN DL-ENDOPEPTIDASE CWLO"/>
    <property type="match status" value="1"/>
</dbReference>
<dbReference type="InterPro" id="IPR051794">
    <property type="entry name" value="PG_Endopeptidase_C40"/>
</dbReference>